<evidence type="ECO:0000313" key="3">
    <source>
        <dbReference type="Proteomes" id="UP000466997"/>
    </source>
</evidence>
<keyword evidence="3" id="KW-1185">Reference proteome</keyword>
<organism evidence="2 3">
    <name type="scientific">Mycobacterium novum</name>
    <dbReference type="NCBI Taxonomy" id="2492438"/>
    <lineage>
        <taxon>Bacteria</taxon>
        <taxon>Bacillati</taxon>
        <taxon>Actinomycetota</taxon>
        <taxon>Actinomycetes</taxon>
        <taxon>Mycobacteriales</taxon>
        <taxon>Mycobacteriaceae</taxon>
        <taxon>Mycobacterium</taxon>
    </lineage>
</organism>
<reference evidence="2 3" key="1">
    <citation type="journal article" date="2019" name="Emerg. Microbes Infect.">
        <title>Comprehensive subspecies identification of 175 nontuberculous mycobacteria species based on 7547 genomic profiles.</title>
        <authorList>
            <person name="Matsumoto Y."/>
            <person name="Kinjo T."/>
            <person name="Motooka D."/>
            <person name="Nabeya D."/>
            <person name="Jung N."/>
            <person name="Uechi K."/>
            <person name="Horii T."/>
            <person name="Iida T."/>
            <person name="Fujita J."/>
            <person name="Nakamura S."/>
        </authorList>
    </citation>
    <scope>NUCLEOTIDE SEQUENCE [LARGE SCALE GENOMIC DNA]</scope>
    <source>
        <strain evidence="2 3">JCM 6391</strain>
    </source>
</reference>
<dbReference type="AlphaFoldDB" id="A0A7I7JR17"/>
<dbReference type="EMBL" id="AP022562">
    <property type="protein sequence ID" value="BBX13789.1"/>
    <property type="molecule type" value="Genomic_DNA"/>
</dbReference>
<dbReference type="KEGG" id="mnm:MNVM_28700"/>
<sequence>MDNRGMTRLSRIVLAVVAAAGAGLLGLTAPARAEPGYGQDCILPGVNECRLMPEGNRPHDVQRWCPGGQGWVNVFTPCRDYYGPYS</sequence>
<evidence type="ECO:0000256" key="1">
    <source>
        <dbReference type="SAM" id="SignalP"/>
    </source>
</evidence>
<protein>
    <submittedName>
        <fullName evidence="2">Uncharacterized protein</fullName>
    </submittedName>
</protein>
<proteinExistence type="predicted"/>
<accession>A0A7I7JR17</accession>
<dbReference type="Proteomes" id="UP000466997">
    <property type="component" value="Chromosome"/>
</dbReference>
<evidence type="ECO:0000313" key="2">
    <source>
        <dbReference type="EMBL" id="BBX13789.1"/>
    </source>
</evidence>
<gene>
    <name evidence="2" type="ORF">MNVM_28700</name>
</gene>
<feature type="signal peptide" evidence="1">
    <location>
        <begin position="1"/>
        <end position="33"/>
    </location>
</feature>
<feature type="chain" id="PRO_5029578227" evidence="1">
    <location>
        <begin position="34"/>
        <end position="86"/>
    </location>
</feature>
<keyword evidence="1" id="KW-0732">Signal</keyword>
<name>A0A7I7JR17_9MYCO</name>